<name>A0A317DAB9_9ACTN</name>
<accession>A0A317DAB9</accession>
<evidence type="ECO:0000313" key="2">
    <source>
        <dbReference type="EMBL" id="PWR11831.1"/>
    </source>
</evidence>
<protein>
    <recommendedName>
        <fullName evidence="1">5-hmdU DNA kinase helical domain-containing protein</fullName>
    </recommendedName>
</protein>
<sequence length="322" mass="36753">MAGRPLQPSAVFDTYWRFAVARQSIYLARLRGAPAPWTNDPILGQHRFTNCYRAADRVSQYLIRDVIYTGDQAWEEVFFRTVLFKLFNRISTWRILGAGLGTPSWRDYRFADYDGILTEAFTAGQRLYSAAYVIPPPQFGEARKHRNHLRLIEAMMTSGVPERLQSADSMREAFNVLRALPAFGDFLAYQLLIDLNYTSALDFDEMDFVMAGPGARDGIRKCFGIAAHGIEQDIIRYVADTQEEHWSRLGLTFATLGGRRLQLVDCQNLFCEVDKYARVAHPDVAGISGRTRIKQSYRHVLEPEALTAWFPPKWGINGRLDQ</sequence>
<reference evidence="2 3" key="1">
    <citation type="submission" date="2018-05" db="EMBL/GenBank/DDBJ databases">
        <title>Micromonosporas from Atacama Desert.</title>
        <authorList>
            <person name="Carro L."/>
            <person name="Golinska P."/>
            <person name="Klenk H.-P."/>
            <person name="Goodfellow M."/>
        </authorList>
    </citation>
    <scope>NUCLEOTIDE SEQUENCE [LARGE SCALE GENOMIC DNA]</scope>
    <source>
        <strain evidence="2 3">4G51</strain>
    </source>
</reference>
<dbReference type="EMBL" id="QGKS01000307">
    <property type="protein sequence ID" value="PWR11831.1"/>
    <property type="molecule type" value="Genomic_DNA"/>
</dbReference>
<dbReference type="InterPro" id="IPR040684">
    <property type="entry name" value="HMUDK_hel"/>
</dbReference>
<dbReference type="AlphaFoldDB" id="A0A317DAB9"/>
<evidence type="ECO:0000313" key="3">
    <source>
        <dbReference type="Proteomes" id="UP000246050"/>
    </source>
</evidence>
<evidence type="ECO:0000259" key="1">
    <source>
        <dbReference type="Pfam" id="PF18723"/>
    </source>
</evidence>
<organism evidence="2 3">
    <name type="scientific">Micromonospora sicca</name>
    <dbReference type="NCBI Taxonomy" id="2202420"/>
    <lineage>
        <taxon>Bacteria</taxon>
        <taxon>Bacillati</taxon>
        <taxon>Actinomycetota</taxon>
        <taxon>Actinomycetes</taxon>
        <taxon>Micromonosporales</taxon>
        <taxon>Micromonosporaceae</taxon>
        <taxon>Micromonospora</taxon>
    </lineage>
</organism>
<comment type="caution">
    <text evidence="2">The sequence shown here is derived from an EMBL/GenBank/DDBJ whole genome shotgun (WGS) entry which is preliminary data.</text>
</comment>
<dbReference type="OrthoDB" id="3333864at2"/>
<gene>
    <name evidence="2" type="ORF">DKT69_25720</name>
</gene>
<proteinExistence type="predicted"/>
<dbReference type="Pfam" id="PF18723">
    <property type="entry name" value="HMUDK_hel"/>
    <property type="match status" value="1"/>
</dbReference>
<feature type="domain" description="5-hmdU DNA kinase helical" evidence="1">
    <location>
        <begin position="10"/>
        <end position="285"/>
    </location>
</feature>
<dbReference type="Proteomes" id="UP000246050">
    <property type="component" value="Unassembled WGS sequence"/>
</dbReference>